<keyword evidence="5" id="KW-1185">Reference proteome</keyword>
<sequence length="283" mass="33036">MENKKNIVWLASYPKSGNTWFRSFISALRNKGEVDINAISTEGIFSQKRGLEECLDLDADEIPVSKMDQFKRISFVHQSNTSAKKCFVKIHDLYSMSKIDHQPIVPEESTLAAIYFVRNPLDVTISMANHNGQTLDETIAKVVCNEHANLVRSEKHAQDQFQQYLGTWNMHVESWKKVTAFPVIFIRYEDMKKNPQDSFSQALKQIEYEATEEEIQLALEASQFEKLKNQEVEFGFREKPKACKSFFNKGEVGQWKEQLNQVQINKIRQFNEPMMREFGYWEE</sequence>
<dbReference type="EMBL" id="JBEWZH010000006">
    <property type="protein sequence ID" value="MFL0162558.1"/>
    <property type="molecule type" value="Genomic_DNA"/>
</dbReference>
<protein>
    <submittedName>
        <fullName evidence="4">Sulfotransferase domain-containing protein</fullName>
    </submittedName>
</protein>
<dbReference type="InterPro" id="IPR027417">
    <property type="entry name" value="P-loop_NTPase"/>
</dbReference>
<gene>
    <name evidence="4" type="ORF">U0R11_09175</name>
</gene>
<evidence type="ECO:0000313" key="5">
    <source>
        <dbReference type="Proteomes" id="UP001623558"/>
    </source>
</evidence>
<name>A0ABW8RYJ7_9BACT</name>
<reference evidence="4 5" key="1">
    <citation type="submission" date="2024-07" db="EMBL/GenBank/DDBJ databases">
        <authorList>
            <person name="Pitt A."/>
            <person name="Hahn M.W."/>
        </authorList>
    </citation>
    <scope>NUCLEOTIDE SEQUENCE [LARGE SCALE GENOMIC DNA]</scope>
    <source>
        <strain evidence="4 5">1-SAACH-A3</strain>
    </source>
</reference>
<dbReference type="Pfam" id="PF00685">
    <property type="entry name" value="Sulfotransfer_1"/>
    <property type="match status" value="1"/>
</dbReference>
<accession>A0ABW8RYJ7</accession>
<feature type="domain" description="Sulfotransferase" evidence="3">
    <location>
        <begin position="8"/>
        <end position="279"/>
    </location>
</feature>
<proteinExistence type="inferred from homology"/>
<organism evidence="4 5">
    <name type="scientific">Aquirufa salirivi</name>
    <dbReference type="NCBI Taxonomy" id="3104729"/>
    <lineage>
        <taxon>Bacteria</taxon>
        <taxon>Pseudomonadati</taxon>
        <taxon>Bacteroidota</taxon>
        <taxon>Cytophagia</taxon>
        <taxon>Cytophagales</taxon>
        <taxon>Flectobacillaceae</taxon>
        <taxon>Aquirufa</taxon>
    </lineage>
</organism>
<evidence type="ECO:0000313" key="4">
    <source>
        <dbReference type="EMBL" id="MFL0162558.1"/>
    </source>
</evidence>
<dbReference type="Proteomes" id="UP001623558">
    <property type="component" value="Unassembled WGS sequence"/>
</dbReference>
<dbReference type="PANTHER" id="PTHR11783">
    <property type="entry name" value="SULFOTRANSFERASE SULT"/>
    <property type="match status" value="1"/>
</dbReference>
<dbReference type="InterPro" id="IPR000863">
    <property type="entry name" value="Sulfotransferase_dom"/>
</dbReference>
<keyword evidence="2" id="KW-0808">Transferase</keyword>
<evidence type="ECO:0000256" key="2">
    <source>
        <dbReference type="ARBA" id="ARBA00022679"/>
    </source>
</evidence>
<evidence type="ECO:0000256" key="1">
    <source>
        <dbReference type="ARBA" id="ARBA00005771"/>
    </source>
</evidence>
<evidence type="ECO:0000259" key="3">
    <source>
        <dbReference type="Pfam" id="PF00685"/>
    </source>
</evidence>
<dbReference type="RefSeq" id="WP_406751403.1">
    <property type="nucleotide sequence ID" value="NZ_JBEWZH010000006.1"/>
</dbReference>
<comment type="similarity">
    <text evidence="1">Belongs to the sulfotransferase 1 family.</text>
</comment>
<dbReference type="Gene3D" id="3.40.50.300">
    <property type="entry name" value="P-loop containing nucleotide triphosphate hydrolases"/>
    <property type="match status" value="1"/>
</dbReference>
<comment type="caution">
    <text evidence="4">The sequence shown here is derived from an EMBL/GenBank/DDBJ whole genome shotgun (WGS) entry which is preliminary data.</text>
</comment>
<dbReference type="SUPFAM" id="SSF52540">
    <property type="entry name" value="P-loop containing nucleoside triphosphate hydrolases"/>
    <property type="match status" value="1"/>
</dbReference>